<accession>A0A1B6D7Q9</accession>
<feature type="compositionally biased region" description="Basic and acidic residues" evidence="1">
    <location>
        <begin position="40"/>
        <end position="53"/>
    </location>
</feature>
<feature type="signal peptide" evidence="2">
    <location>
        <begin position="1"/>
        <end position="24"/>
    </location>
</feature>
<dbReference type="AlphaFoldDB" id="A0A1B6D7Q9"/>
<name>A0A1B6D7Q9_9HEMI</name>
<evidence type="ECO:0000256" key="2">
    <source>
        <dbReference type="SAM" id="SignalP"/>
    </source>
</evidence>
<gene>
    <name evidence="3" type="ORF">g.13288</name>
</gene>
<feature type="compositionally biased region" description="Basic and acidic residues" evidence="1">
    <location>
        <begin position="60"/>
        <end position="95"/>
    </location>
</feature>
<feature type="region of interest" description="Disordered" evidence="1">
    <location>
        <begin position="27"/>
        <end position="95"/>
    </location>
</feature>
<proteinExistence type="predicted"/>
<evidence type="ECO:0000313" key="3">
    <source>
        <dbReference type="EMBL" id="JAS21686.1"/>
    </source>
</evidence>
<dbReference type="EMBL" id="GEDC01015612">
    <property type="protein sequence ID" value="JAS21686.1"/>
    <property type="molecule type" value="Transcribed_RNA"/>
</dbReference>
<keyword evidence="2" id="KW-0732">Signal</keyword>
<sequence length="162" mass="19510">MSKINWLFIVLQICLSLQIIRANATEGYEPTSEDEGYEPAPREDEGDEPTREDEGYEPTSEDKGYEPTREDEGYETTRENKRYEPTREDEGYLATREGEPRIFQYNISSKSVIGLRWNRTKVRGNPHGFHQRMWRNRFTRPRVFWNKRKYQNRIRDINFHNE</sequence>
<reference evidence="3" key="1">
    <citation type="submission" date="2015-12" db="EMBL/GenBank/DDBJ databases">
        <title>De novo transcriptome assembly of four potential Pierce s Disease insect vectors from Arizona vineyards.</title>
        <authorList>
            <person name="Tassone E.E."/>
        </authorList>
    </citation>
    <scope>NUCLEOTIDE SEQUENCE</scope>
</reference>
<protein>
    <submittedName>
        <fullName evidence="3">Uncharacterized protein</fullName>
    </submittedName>
</protein>
<evidence type="ECO:0000256" key="1">
    <source>
        <dbReference type="SAM" id="MobiDB-lite"/>
    </source>
</evidence>
<feature type="chain" id="PRO_5008581140" evidence="2">
    <location>
        <begin position="25"/>
        <end position="162"/>
    </location>
</feature>
<organism evidence="3">
    <name type="scientific">Clastoptera arizonana</name>
    <name type="common">Arizona spittle bug</name>
    <dbReference type="NCBI Taxonomy" id="38151"/>
    <lineage>
        <taxon>Eukaryota</taxon>
        <taxon>Metazoa</taxon>
        <taxon>Ecdysozoa</taxon>
        <taxon>Arthropoda</taxon>
        <taxon>Hexapoda</taxon>
        <taxon>Insecta</taxon>
        <taxon>Pterygota</taxon>
        <taxon>Neoptera</taxon>
        <taxon>Paraneoptera</taxon>
        <taxon>Hemiptera</taxon>
        <taxon>Auchenorrhyncha</taxon>
        <taxon>Cercopoidea</taxon>
        <taxon>Clastopteridae</taxon>
        <taxon>Clastoptera</taxon>
    </lineage>
</organism>